<evidence type="ECO:0000256" key="4">
    <source>
        <dbReference type="ARBA" id="ARBA00023136"/>
    </source>
</evidence>
<dbReference type="InterPro" id="IPR011527">
    <property type="entry name" value="ABC1_TM_dom"/>
</dbReference>
<keyword evidence="2 5" id="KW-0812">Transmembrane</keyword>
<keyword evidence="3 5" id="KW-1133">Transmembrane helix</keyword>
<keyword evidence="4 5" id="KW-0472">Membrane</keyword>
<dbReference type="PROSITE" id="PS50929">
    <property type="entry name" value="ABC_TM1F"/>
    <property type="match status" value="1"/>
</dbReference>
<dbReference type="SUPFAM" id="SSF90123">
    <property type="entry name" value="ABC transporter transmembrane region"/>
    <property type="match status" value="1"/>
</dbReference>
<evidence type="ECO:0000256" key="2">
    <source>
        <dbReference type="ARBA" id="ARBA00022692"/>
    </source>
</evidence>
<evidence type="ECO:0000256" key="5">
    <source>
        <dbReference type="SAM" id="Phobius"/>
    </source>
</evidence>
<dbReference type="GO" id="GO:0005886">
    <property type="term" value="C:plasma membrane"/>
    <property type="evidence" value="ECO:0007669"/>
    <property type="project" value="UniProtKB-SubCell"/>
</dbReference>
<comment type="caution">
    <text evidence="7">The sequence shown here is derived from an EMBL/GenBank/DDBJ whole genome shotgun (WGS) entry which is preliminary data.</text>
</comment>
<dbReference type="AlphaFoldDB" id="A0A2J5P832"/>
<dbReference type="Proteomes" id="UP000234667">
    <property type="component" value="Unassembled WGS sequence"/>
</dbReference>
<organism evidence="7 8">
    <name type="scientific">Klebsiella michiganensis</name>
    <dbReference type="NCBI Taxonomy" id="1134687"/>
    <lineage>
        <taxon>Bacteria</taxon>
        <taxon>Pseudomonadati</taxon>
        <taxon>Pseudomonadota</taxon>
        <taxon>Gammaproteobacteria</taxon>
        <taxon>Enterobacterales</taxon>
        <taxon>Enterobacteriaceae</taxon>
        <taxon>Klebsiella/Raoultella group</taxon>
        <taxon>Klebsiella</taxon>
    </lineage>
</organism>
<keyword evidence="7" id="KW-0547">Nucleotide-binding</keyword>
<dbReference type="Gene3D" id="1.20.1560.10">
    <property type="entry name" value="ABC transporter type 1, transmembrane domain"/>
    <property type="match status" value="1"/>
</dbReference>
<proteinExistence type="predicted"/>
<keyword evidence="7" id="KW-0067">ATP-binding</keyword>
<feature type="domain" description="ABC transmembrane type-1" evidence="6">
    <location>
        <begin position="27"/>
        <end position="125"/>
    </location>
</feature>
<evidence type="ECO:0000256" key="1">
    <source>
        <dbReference type="ARBA" id="ARBA00004651"/>
    </source>
</evidence>
<dbReference type="InterPro" id="IPR036640">
    <property type="entry name" value="ABC1_TM_sf"/>
</dbReference>
<evidence type="ECO:0000313" key="8">
    <source>
        <dbReference type="Proteomes" id="UP000234667"/>
    </source>
</evidence>
<name>A0A2J5P832_9ENTR</name>
<evidence type="ECO:0000259" key="6">
    <source>
        <dbReference type="PROSITE" id="PS50929"/>
    </source>
</evidence>
<accession>A0A2J5P832</accession>
<feature type="transmembrane region" description="Helical" evidence="5">
    <location>
        <begin position="25"/>
        <end position="49"/>
    </location>
</feature>
<sequence>MRSFTELWPTLKRLLAYGSPWRKPLMIAVAIMWVAAVAEVSGPLLISYFIDNMVAKHSLPLKLVCGLAAAYIGLQLLAAGLHYCQALLFNRAAVGVVQQLRSDVMDAALRQPLSEFDTQPVGQLI</sequence>
<dbReference type="Pfam" id="PF00664">
    <property type="entry name" value="ABC_membrane"/>
    <property type="match status" value="1"/>
</dbReference>
<protein>
    <submittedName>
        <fullName evidence="7">Multidrug ABC transporter permease/ATP-binding protein</fullName>
    </submittedName>
</protein>
<comment type="subcellular location">
    <subcellularLocation>
        <location evidence="1">Cell membrane</location>
        <topology evidence="1">Multi-pass membrane protein</topology>
    </subcellularLocation>
</comment>
<feature type="transmembrane region" description="Helical" evidence="5">
    <location>
        <begin position="61"/>
        <end position="83"/>
    </location>
</feature>
<reference evidence="7 8" key="2">
    <citation type="submission" date="2018-01" db="EMBL/GenBank/DDBJ databases">
        <title>Genomic study of Klebsiella pneumoniae.</title>
        <authorList>
            <person name="Yang Y."/>
            <person name="Bicalho R."/>
        </authorList>
    </citation>
    <scope>NUCLEOTIDE SEQUENCE [LARGE SCALE GENOMIC DNA]</scope>
    <source>
        <strain evidence="7 8">A10</strain>
    </source>
</reference>
<reference evidence="7 8" key="1">
    <citation type="submission" date="2017-11" db="EMBL/GenBank/DDBJ databases">
        <authorList>
            <person name="Han C.G."/>
        </authorList>
    </citation>
    <scope>NUCLEOTIDE SEQUENCE [LARGE SCALE GENOMIC DNA]</scope>
    <source>
        <strain evidence="7 8">A10</strain>
    </source>
</reference>
<dbReference type="GO" id="GO:0005524">
    <property type="term" value="F:ATP binding"/>
    <property type="evidence" value="ECO:0007669"/>
    <property type="project" value="UniProtKB-KW"/>
</dbReference>
<dbReference type="GO" id="GO:0140359">
    <property type="term" value="F:ABC-type transporter activity"/>
    <property type="evidence" value="ECO:0007669"/>
    <property type="project" value="InterPro"/>
</dbReference>
<evidence type="ECO:0000313" key="7">
    <source>
        <dbReference type="EMBL" id="PLO62174.1"/>
    </source>
</evidence>
<gene>
    <name evidence="7" type="ORF">CWN49_31350</name>
</gene>
<dbReference type="EMBL" id="PIDR01001561">
    <property type="protein sequence ID" value="PLO62174.1"/>
    <property type="molecule type" value="Genomic_DNA"/>
</dbReference>
<evidence type="ECO:0000256" key="3">
    <source>
        <dbReference type="ARBA" id="ARBA00022989"/>
    </source>
</evidence>
<feature type="non-terminal residue" evidence="7">
    <location>
        <position position="125"/>
    </location>
</feature>